<evidence type="ECO:0000256" key="1">
    <source>
        <dbReference type="SAM" id="MobiDB-lite"/>
    </source>
</evidence>
<accession>A0A1V4J724</accession>
<keyword evidence="3" id="KW-1185">Reference proteome</keyword>
<dbReference type="Proteomes" id="UP000190648">
    <property type="component" value="Unassembled WGS sequence"/>
</dbReference>
<dbReference type="EMBL" id="LSYS01008925">
    <property type="protein sequence ID" value="OPJ67597.1"/>
    <property type="molecule type" value="Genomic_DNA"/>
</dbReference>
<comment type="caution">
    <text evidence="2">The sequence shown here is derived from an EMBL/GenBank/DDBJ whole genome shotgun (WGS) entry which is preliminary data.</text>
</comment>
<reference evidence="2 3" key="1">
    <citation type="submission" date="2016-02" db="EMBL/GenBank/DDBJ databases">
        <title>Band-tailed pigeon sequencing and assembly.</title>
        <authorList>
            <person name="Soares A.E."/>
            <person name="Novak B.J."/>
            <person name="Rice E.S."/>
            <person name="O'Connell B."/>
            <person name="Chang D."/>
            <person name="Weber S."/>
            <person name="Shapiro B."/>
        </authorList>
    </citation>
    <scope>NUCLEOTIDE SEQUENCE [LARGE SCALE GENOMIC DNA]</scope>
    <source>
        <strain evidence="2">BTP2013</strain>
        <tissue evidence="2">Blood</tissue>
    </source>
</reference>
<gene>
    <name evidence="2" type="ORF">AV530_001876</name>
</gene>
<protein>
    <submittedName>
        <fullName evidence="2">Uncharacterized protein</fullName>
    </submittedName>
</protein>
<name>A0A1V4J724_PATFA</name>
<evidence type="ECO:0000313" key="3">
    <source>
        <dbReference type="Proteomes" id="UP000190648"/>
    </source>
</evidence>
<proteinExistence type="predicted"/>
<feature type="region of interest" description="Disordered" evidence="1">
    <location>
        <begin position="1"/>
        <end position="67"/>
    </location>
</feature>
<evidence type="ECO:0000313" key="2">
    <source>
        <dbReference type="EMBL" id="OPJ67597.1"/>
    </source>
</evidence>
<organism evidence="2 3">
    <name type="scientific">Patagioenas fasciata monilis</name>
    <dbReference type="NCBI Taxonomy" id="372326"/>
    <lineage>
        <taxon>Eukaryota</taxon>
        <taxon>Metazoa</taxon>
        <taxon>Chordata</taxon>
        <taxon>Craniata</taxon>
        <taxon>Vertebrata</taxon>
        <taxon>Euteleostomi</taxon>
        <taxon>Archelosauria</taxon>
        <taxon>Archosauria</taxon>
        <taxon>Dinosauria</taxon>
        <taxon>Saurischia</taxon>
        <taxon>Theropoda</taxon>
        <taxon>Coelurosauria</taxon>
        <taxon>Aves</taxon>
        <taxon>Neognathae</taxon>
        <taxon>Neoaves</taxon>
        <taxon>Columbimorphae</taxon>
        <taxon>Columbiformes</taxon>
        <taxon>Columbidae</taxon>
        <taxon>Patagioenas</taxon>
    </lineage>
</organism>
<sequence>MVRGAARQRLPHTGPASSCCRVPGPARWSAADPAGLAAGLGSPSLRSTRDLGVVPRTDSPDSPPGYF</sequence>
<dbReference type="AlphaFoldDB" id="A0A1V4J724"/>
<feature type="compositionally biased region" description="Low complexity" evidence="1">
    <location>
        <begin position="29"/>
        <end position="45"/>
    </location>
</feature>